<reference evidence="4 5" key="1">
    <citation type="journal article" date="2019" name="Int. J. Syst. Evol. Microbiol.">
        <title>The Global Catalogue of Microorganisms (GCM) 10K type strain sequencing project: providing services to taxonomists for standard genome sequencing and annotation.</title>
        <authorList>
            <consortium name="The Broad Institute Genomics Platform"/>
            <consortium name="The Broad Institute Genome Sequencing Center for Infectious Disease"/>
            <person name="Wu L."/>
            <person name="Ma J."/>
        </authorList>
    </citation>
    <scope>NUCLEOTIDE SEQUENCE [LARGE SCALE GENOMIC DNA]</scope>
    <source>
        <strain evidence="4 5">JCM 11445</strain>
    </source>
</reference>
<evidence type="ECO:0000313" key="4">
    <source>
        <dbReference type="EMBL" id="GAA0974122.1"/>
    </source>
</evidence>
<evidence type="ECO:0000256" key="3">
    <source>
        <dbReference type="ARBA" id="ARBA00023295"/>
    </source>
</evidence>
<dbReference type="Proteomes" id="UP001500033">
    <property type="component" value="Unassembled WGS sequence"/>
</dbReference>
<dbReference type="PRINTS" id="PR00735">
    <property type="entry name" value="GLHYDRLASE8"/>
</dbReference>
<dbReference type="Gene3D" id="1.50.10.10">
    <property type="match status" value="1"/>
</dbReference>
<protein>
    <submittedName>
        <fullName evidence="4">Glycosyl hydrolase family 8</fullName>
    </submittedName>
</protein>
<keyword evidence="5" id="KW-1185">Reference proteome</keyword>
<evidence type="ECO:0000256" key="2">
    <source>
        <dbReference type="ARBA" id="ARBA00022801"/>
    </source>
</evidence>
<evidence type="ECO:0000313" key="5">
    <source>
        <dbReference type="Proteomes" id="UP001500033"/>
    </source>
</evidence>
<gene>
    <name evidence="4" type="ORF">GCM10009576_020800</name>
</gene>
<keyword evidence="2 4" id="KW-0378">Hydrolase</keyword>
<dbReference type="Pfam" id="PF01270">
    <property type="entry name" value="Glyco_hydro_8"/>
    <property type="match status" value="1"/>
</dbReference>
<keyword evidence="3" id="KW-0326">Glycosidase</keyword>
<accession>A0ABN1S5K2</accession>
<dbReference type="InterPro" id="IPR008928">
    <property type="entry name" value="6-hairpin_glycosidase_sf"/>
</dbReference>
<dbReference type="GO" id="GO:0016787">
    <property type="term" value="F:hydrolase activity"/>
    <property type="evidence" value="ECO:0007669"/>
    <property type="project" value="UniProtKB-KW"/>
</dbReference>
<dbReference type="InterPro" id="IPR002037">
    <property type="entry name" value="Glyco_hydro_8"/>
</dbReference>
<name>A0ABN1S5K2_9ACTN</name>
<dbReference type="InterPro" id="IPR012341">
    <property type="entry name" value="6hp_glycosidase-like_sf"/>
</dbReference>
<comment type="similarity">
    <text evidence="1">Belongs to the glycosyl hydrolase 8 (cellulase D) family.</text>
</comment>
<evidence type="ECO:0000256" key="1">
    <source>
        <dbReference type="ARBA" id="ARBA00009209"/>
    </source>
</evidence>
<sequence length="436" mass="46764">MTGRAEARVPFGAHAVPYAPGTLRPSRDGDPAAADRRVLGHYELWKAYFLRSGDEVGGRGRRAVFTPDAAYPFVSEAQGYGLVITALMAGADPDAHALFDGILRYVLAHPSVHHPDLHAAQQDAGGRDVGGRDSATDGDLDIAYGLLLADRQWGSGHGGCGGHDDYGGYDHDDYDHDHDYGYDYEALAVRRIDAVMECEVHPTTRLTRLGDWSSGRYDEVSRTSDWMPDHFRAFRAATGDPRWDEVLDAHLSLTGELHARHAPATGLLPDFVVDTTSGEPRPAPGQVLESPHDGDYHWNACRAPWRLGADAVTSGDARTRAAARGLSRWARAATGGDPGRIRSGYRLDGTAYGDPGSPAFFAPFAVAALTEGADEGGDEGEGADEGADHEEAGAAQGWLDALWARMCAAPPDPARAYAAGVQLQSMLVVSHNYWVP</sequence>
<dbReference type="SUPFAM" id="SSF48208">
    <property type="entry name" value="Six-hairpin glycosidases"/>
    <property type="match status" value="1"/>
</dbReference>
<comment type="caution">
    <text evidence="4">The sequence shown here is derived from an EMBL/GenBank/DDBJ whole genome shotgun (WGS) entry which is preliminary data.</text>
</comment>
<dbReference type="EMBL" id="BAAAIE010000009">
    <property type="protein sequence ID" value="GAA0974122.1"/>
    <property type="molecule type" value="Genomic_DNA"/>
</dbReference>
<proteinExistence type="inferred from homology"/>
<organism evidence="4 5">
    <name type="scientific">Streptomyces rhizosphaericus</name>
    <dbReference type="NCBI Taxonomy" id="114699"/>
    <lineage>
        <taxon>Bacteria</taxon>
        <taxon>Bacillati</taxon>
        <taxon>Actinomycetota</taxon>
        <taxon>Actinomycetes</taxon>
        <taxon>Kitasatosporales</taxon>
        <taxon>Streptomycetaceae</taxon>
        <taxon>Streptomyces</taxon>
        <taxon>Streptomyces violaceusniger group</taxon>
    </lineage>
</organism>